<dbReference type="GO" id="GO:0071039">
    <property type="term" value="P:nuclear polyadenylation-dependent CUT catabolic process"/>
    <property type="evidence" value="ECO:0007669"/>
    <property type="project" value="TreeGrafter"/>
</dbReference>
<dbReference type="GO" id="GO:0071036">
    <property type="term" value="P:nuclear polyadenylation-dependent snoRNA catabolic process"/>
    <property type="evidence" value="ECO:0007669"/>
    <property type="project" value="TreeGrafter"/>
</dbReference>
<comment type="caution">
    <text evidence="8">The sequence shown here is derived from an EMBL/GenBank/DDBJ whole genome shotgun (WGS) entry which is preliminary data.</text>
</comment>
<dbReference type="InterPro" id="IPR002562">
    <property type="entry name" value="3'-5'_exonuclease_dom"/>
</dbReference>
<dbReference type="SUPFAM" id="SSF53098">
    <property type="entry name" value="Ribonuclease H-like"/>
    <property type="match status" value="1"/>
</dbReference>
<evidence type="ECO:0000256" key="2">
    <source>
        <dbReference type="ARBA" id="ARBA00022552"/>
    </source>
</evidence>
<dbReference type="GO" id="GO:0000166">
    <property type="term" value="F:nucleotide binding"/>
    <property type="evidence" value="ECO:0007669"/>
    <property type="project" value="InterPro"/>
</dbReference>
<protein>
    <recommendedName>
        <fullName evidence="7">HRDC domain-containing protein</fullName>
    </recommendedName>
</protein>
<dbReference type="GO" id="GO:0071044">
    <property type="term" value="P:histone mRNA catabolic process"/>
    <property type="evidence" value="ECO:0007669"/>
    <property type="project" value="TreeGrafter"/>
</dbReference>
<dbReference type="AlphaFoldDB" id="A0AAD2PUC7"/>
<dbReference type="InterPro" id="IPR012337">
    <property type="entry name" value="RNaseH-like_sf"/>
</dbReference>
<feature type="region of interest" description="Disordered" evidence="6">
    <location>
        <begin position="448"/>
        <end position="469"/>
    </location>
</feature>
<dbReference type="GO" id="GO:0000467">
    <property type="term" value="P:exonucleolytic trimming to generate mature 3'-end of 5.8S rRNA from tricistronic rRNA transcript (SSU-rRNA, 5.8S rRNA, LSU-rRNA)"/>
    <property type="evidence" value="ECO:0007669"/>
    <property type="project" value="InterPro"/>
</dbReference>
<keyword evidence="9" id="KW-1185">Reference proteome</keyword>
<dbReference type="Gene3D" id="3.30.420.10">
    <property type="entry name" value="Ribonuclease H-like superfamily/Ribonuclease H"/>
    <property type="match status" value="1"/>
</dbReference>
<dbReference type="InterPro" id="IPR044876">
    <property type="entry name" value="HRDC_dom_sf"/>
</dbReference>
<proteinExistence type="inferred from homology"/>
<dbReference type="InterPro" id="IPR012588">
    <property type="entry name" value="Exosome-assoc_fac_Rrp6_N"/>
</dbReference>
<dbReference type="GO" id="GO:0071051">
    <property type="term" value="P:poly(A)-dependent snoRNA 3'-end processing"/>
    <property type="evidence" value="ECO:0007669"/>
    <property type="project" value="TreeGrafter"/>
</dbReference>
<feature type="compositionally biased region" description="Basic and acidic residues" evidence="6">
    <location>
        <begin position="724"/>
        <end position="735"/>
    </location>
</feature>
<dbReference type="SUPFAM" id="SSF47819">
    <property type="entry name" value="HRDC-like"/>
    <property type="match status" value="1"/>
</dbReference>
<dbReference type="GO" id="GO:0071038">
    <property type="term" value="P:TRAMP-dependent tRNA surveillance pathway"/>
    <property type="evidence" value="ECO:0007669"/>
    <property type="project" value="TreeGrafter"/>
</dbReference>
<dbReference type="GO" id="GO:0071037">
    <property type="term" value="P:nuclear polyadenylation-dependent snRNA catabolic process"/>
    <property type="evidence" value="ECO:0007669"/>
    <property type="project" value="TreeGrafter"/>
</dbReference>
<dbReference type="Proteomes" id="UP001295423">
    <property type="component" value="Unassembled WGS sequence"/>
</dbReference>
<comment type="subcellular location">
    <subcellularLocation>
        <location evidence="1">Nucleus</location>
    </subcellularLocation>
</comment>
<feature type="compositionally biased region" description="Polar residues" evidence="6">
    <location>
        <begin position="655"/>
        <end position="664"/>
    </location>
</feature>
<feature type="region of interest" description="Disordered" evidence="6">
    <location>
        <begin position="911"/>
        <end position="956"/>
    </location>
</feature>
<sequence length="956" mass="106418">MPDKPAEEETLLSQLMSALAAGARAVQGLPLEDEYDYQMSYPEFRQLIESNHESLIDVLLLAVSSSAGLSDHFQDYLGLEIDTLDDPLLWEACADICDGLLEQAENDSSSSSMAQDILNARNQAQTSFGRLLHGIVDMDKPQDVFKFSTNLIGRNEPFIPPITKKHHAVKPLDLTLHPGHGLEDRFGDLRSRPVLLDKTMIAPSSHVPHCYQAELEALKYTQSQLEAPQSKPSRIQKPKGPLEATWIDTARALKDLAKKIESEGVREIALDLEAHSYRSFDGMICLIQITFNKENYLIDPFPIWKHISEALGPILANPKIVKVLHGADSDVQWLQRDFGIYIVNLFDTGRAARALHMQSAGYAHLLHHYVGIVADKSHQLSDWRQRPLPKAMKEYAIMDTHFLLDIYHQLKYDLSQHATASIEQVLGESMKVCMIRYAPEPFKPNGYKSIMGRGRRRRGTGRSTSKTELNDTQEQVLKALWDWRDQIARQADESHAYVCTNAALLRLALSRPSTLTALQGLLQPIPPLLLRNAKEVLDLIQSCQSQPTKSQSLSSAFFKPATADDDDSSLTNRVLRSPVLGTEALYRQAGWISPSLCGPSKNEMEVEDIVTSATDDDNVNDGSDQQQIKPRRLLAVHESNQSFQSRQFTAHSLKLGTSSSNQNHNDGRGGVDGLGSARAANAQNFEEEAHLAQINADAIRRTQENHVKMIGLVSPTSDIEEHAVERINREDTTEKPEEDEPAIPRSMKEIYQISNRNRRAKKTPSLREVQNKKETSELEKAEALLKERGMEGYFDNLPGTPKRQRTKSTGNSSSSSVSEDAPNDAQNASRDDDIAFMKDIGWIKDKPGGSSTIVDTKNDPQEGNSSTVDEPMKDAAPKPYDYSKIGQIGAFSATPGANPFFQGVAVAGGHLNQQFGKTPSRNKKQSNGNARGKQSSRRQTERPERGEARAQVYKKR</sequence>
<dbReference type="Gene3D" id="1.10.150.80">
    <property type="entry name" value="HRDC domain"/>
    <property type="match status" value="1"/>
</dbReference>
<dbReference type="SMART" id="SM00341">
    <property type="entry name" value="HRDC"/>
    <property type="match status" value="1"/>
</dbReference>
<dbReference type="GO" id="GO:0071035">
    <property type="term" value="P:nuclear polyadenylation-dependent rRNA catabolic process"/>
    <property type="evidence" value="ECO:0007669"/>
    <property type="project" value="TreeGrafter"/>
</dbReference>
<dbReference type="InterPro" id="IPR036397">
    <property type="entry name" value="RNaseH_sf"/>
</dbReference>
<organism evidence="8 9">
    <name type="scientific">Cylindrotheca closterium</name>
    <dbReference type="NCBI Taxonomy" id="2856"/>
    <lineage>
        <taxon>Eukaryota</taxon>
        <taxon>Sar</taxon>
        <taxon>Stramenopiles</taxon>
        <taxon>Ochrophyta</taxon>
        <taxon>Bacillariophyta</taxon>
        <taxon>Bacillariophyceae</taxon>
        <taxon>Bacillariophycidae</taxon>
        <taxon>Bacillariales</taxon>
        <taxon>Bacillariaceae</taxon>
        <taxon>Cylindrotheca</taxon>
    </lineage>
</organism>
<dbReference type="Pfam" id="PF08066">
    <property type="entry name" value="PMC2NT"/>
    <property type="match status" value="1"/>
</dbReference>
<dbReference type="GO" id="GO:0071040">
    <property type="term" value="P:nuclear polyadenylation-dependent antisense transcript catabolic process"/>
    <property type="evidence" value="ECO:0007669"/>
    <property type="project" value="TreeGrafter"/>
</dbReference>
<dbReference type="GO" id="GO:0003727">
    <property type="term" value="F:single-stranded RNA binding"/>
    <property type="evidence" value="ECO:0007669"/>
    <property type="project" value="TreeGrafter"/>
</dbReference>
<dbReference type="InterPro" id="IPR002121">
    <property type="entry name" value="HRDC_dom"/>
</dbReference>
<dbReference type="GO" id="GO:0000175">
    <property type="term" value="F:3'-5'-RNA exonuclease activity"/>
    <property type="evidence" value="ECO:0007669"/>
    <property type="project" value="InterPro"/>
</dbReference>
<evidence type="ECO:0000256" key="1">
    <source>
        <dbReference type="ARBA" id="ARBA00004123"/>
    </source>
</evidence>
<dbReference type="InterPro" id="IPR010997">
    <property type="entry name" value="HRDC-like_sf"/>
</dbReference>
<dbReference type="GO" id="GO:0000176">
    <property type="term" value="C:nuclear exosome (RNase complex)"/>
    <property type="evidence" value="ECO:0007669"/>
    <property type="project" value="InterPro"/>
</dbReference>
<dbReference type="SMART" id="SM00474">
    <property type="entry name" value="35EXOc"/>
    <property type="match status" value="1"/>
</dbReference>
<evidence type="ECO:0000256" key="6">
    <source>
        <dbReference type="SAM" id="MobiDB-lite"/>
    </source>
</evidence>
<feature type="compositionally biased region" description="Polar residues" evidence="6">
    <location>
        <begin position="911"/>
        <end position="933"/>
    </location>
</feature>
<dbReference type="GO" id="GO:0005730">
    <property type="term" value="C:nucleolus"/>
    <property type="evidence" value="ECO:0007669"/>
    <property type="project" value="TreeGrafter"/>
</dbReference>
<dbReference type="InterPro" id="IPR045092">
    <property type="entry name" value="Rrp6-like"/>
</dbReference>
<feature type="region of interest" description="Disordered" evidence="6">
    <location>
        <begin position="724"/>
        <end position="777"/>
    </location>
</feature>
<feature type="compositionally biased region" description="Basic and acidic residues" evidence="6">
    <location>
        <begin position="938"/>
        <end position="948"/>
    </location>
</feature>
<feature type="compositionally biased region" description="Basic and acidic residues" evidence="6">
    <location>
        <begin position="829"/>
        <end position="847"/>
    </location>
</feature>
<gene>
    <name evidence="8" type="ORF">CYCCA115_LOCUS12156</name>
</gene>
<dbReference type="PROSITE" id="PS50967">
    <property type="entry name" value="HRDC"/>
    <property type="match status" value="1"/>
</dbReference>
<dbReference type="PANTHER" id="PTHR12124">
    <property type="entry name" value="POLYMYOSITIS/SCLERODERMA AUTOANTIGEN-RELATED"/>
    <property type="match status" value="1"/>
</dbReference>
<dbReference type="Pfam" id="PF01612">
    <property type="entry name" value="DNA_pol_A_exo1"/>
    <property type="match status" value="1"/>
</dbReference>
<dbReference type="Pfam" id="PF00570">
    <property type="entry name" value="HRDC"/>
    <property type="match status" value="1"/>
</dbReference>
<feature type="region of interest" description="Disordered" evidence="6">
    <location>
        <begin position="789"/>
        <end position="880"/>
    </location>
</feature>
<accession>A0AAD2PUC7</accession>
<dbReference type="EMBL" id="CAKOGP040001758">
    <property type="protein sequence ID" value="CAJ1949556.1"/>
    <property type="molecule type" value="Genomic_DNA"/>
</dbReference>
<reference evidence="8" key="1">
    <citation type="submission" date="2023-08" db="EMBL/GenBank/DDBJ databases">
        <authorList>
            <person name="Audoor S."/>
            <person name="Bilcke G."/>
        </authorList>
    </citation>
    <scope>NUCLEOTIDE SEQUENCE</scope>
</reference>
<name>A0AAD2PUC7_9STRA</name>
<keyword evidence="3" id="KW-0271">Exosome</keyword>
<evidence type="ECO:0000256" key="5">
    <source>
        <dbReference type="ARBA" id="ARBA00043957"/>
    </source>
</evidence>
<evidence type="ECO:0000256" key="3">
    <source>
        <dbReference type="ARBA" id="ARBA00022835"/>
    </source>
</evidence>
<comment type="similarity">
    <text evidence="5">Belongs to the exosome component 10/RRP6 family.</text>
</comment>
<feature type="region of interest" description="Disordered" evidence="6">
    <location>
        <begin position="655"/>
        <end position="676"/>
    </location>
</feature>
<dbReference type="PANTHER" id="PTHR12124:SF47">
    <property type="entry name" value="EXOSOME COMPONENT 10"/>
    <property type="match status" value="1"/>
</dbReference>
<keyword evidence="4" id="KW-0539">Nucleus</keyword>
<evidence type="ECO:0000313" key="9">
    <source>
        <dbReference type="Proteomes" id="UP001295423"/>
    </source>
</evidence>
<keyword evidence="2" id="KW-0698">rRNA processing</keyword>
<evidence type="ECO:0000256" key="4">
    <source>
        <dbReference type="ARBA" id="ARBA00023242"/>
    </source>
</evidence>
<evidence type="ECO:0000313" key="8">
    <source>
        <dbReference type="EMBL" id="CAJ1949556.1"/>
    </source>
</evidence>
<feature type="compositionally biased region" description="Polar residues" evidence="6">
    <location>
        <begin position="849"/>
        <end position="868"/>
    </location>
</feature>
<evidence type="ECO:0000259" key="7">
    <source>
        <dbReference type="PROSITE" id="PS50967"/>
    </source>
</evidence>
<feature type="domain" description="HRDC" evidence="7">
    <location>
        <begin position="470"/>
        <end position="550"/>
    </location>
</feature>